<dbReference type="CDD" id="cd06579">
    <property type="entry name" value="TM_PBP1_transp_AraH_like"/>
    <property type="match status" value="1"/>
</dbReference>
<accession>A0A4R8V2Z9</accession>
<feature type="transmembrane region" description="Helical" evidence="6">
    <location>
        <begin position="380"/>
        <end position="399"/>
    </location>
</feature>
<organism evidence="7 8">
    <name type="scientific">Cryobacterium glaciale</name>
    <dbReference type="NCBI Taxonomy" id="1259145"/>
    <lineage>
        <taxon>Bacteria</taxon>
        <taxon>Bacillati</taxon>
        <taxon>Actinomycetota</taxon>
        <taxon>Actinomycetes</taxon>
        <taxon>Micrococcales</taxon>
        <taxon>Microbacteriaceae</taxon>
        <taxon>Cryobacterium</taxon>
    </lineage>
</organism>
<keyword evidence="8" id="KW-1185">Reference proteome</keyword>
<evidence type="ECO:0000256" key="2">
    <source>
        <dbReference type="ARBA" id="ARBA00022475"/>
    </source>
</evidence>
<evidence type="ECO:0000313" key="7">
    <source>
        <dbReference type="EMBL" id="TFB75426.1"/>
    </source>
</evidence>
<dbReference type="GO" id="GO:0022857">
    <property type="term" value="F:transmembrane transporter activity"/>
    <property type="evidence" value="ECO:0007669"/>
    <property type="project" value="InterPro"/>
</dbReference>
<keyword evidence="4 6" id="KW-1133">Transmembrane helix</keyword>
<protein>
    <submittedName>
        <fullName evidence="7">ABC transporter permease</fullName>
    </submittedName>
</protein>
<dbReference type="OrthoDB" id="9808136at2"/>
<dbReference type="InterPro" id="IPR001851">
    <property type="entry name" value="ABC_transp_permease"/>
</dbReference>
<feature type="transmembrane region" description="Helical" evidence="6">
    <location>
        <begin position="98"/>
        <end position="117"/>
    </location>
</feature>
<evidence type="ECO:0000256" key="1">
    <source>
        <dbReference type="ARBA" id="ARBA00004651"/>
    </source>
</evidence>
<feature type="transmembrane region" description="Helical" evidence="6">
    <location>
        <begin position="297"/>
        <end position="317"/>
    </location>
</feature>
<evidence type="ECO:0000256" key="3">
    <source>
        <dbReference type="ARBA" id="ARBA00022692"/>
    </source>
</evidence>
<feature type="transmembrane region" description="Helical" evidence="6">
    <location>
        <begin position="249"/>
        <end position="269"/>
    </location>
</feature>
<dbReference type="PANTHER" id="PTHR32196:SF72">
    <property type="entry name" value="RIBOSE IMPORT PERMEASE PROTEIN RBSC"/>
    <property type="match status" value="1"/>
</dbReference>
<comment type="subcellular location">
    <subcellularLocation>
        <location evidence="1">Cell membrane</location>
        <topology evidence="1">Multi-pass membrane protein</topology>
    </subcellularLocation>
</comment>
<proteinExistence type="predicted"/>
<evidence type="ECO:0000256" key="5">
    <source>
        <dbReference type="ARBA" id="ARBA00023136"/>
    </source>
</evidence>
<dbReference type="Proteomes" id="UP000298173">
    <property type="component" value="Unassembled WGS sequence"/>
</dbReference>
<gene>
    <name evidence="7" type="ORF">E3O06_06290</name>
</gene>
<name>A0A4R8V2Z9_9MICO</name>
<dbReference type="EMBL" id="SOEY01000008">
    <property type="protein sequence ID" value="TFB75426.1"/>
    <property type="molecule type" value="Genomic_DNA"/>
</dbReference>
<comment type="caution">
    <text evidence="7">The sequence shown here is derived from an EMBL/GenBank/DDBJ whole genome shotgun (WGS) entry which is preliminary data.</text>
</comment>
<feature type="transmembrane region" description="Helical" evidence="6">
    <location>
        <begin position="338"/>
        <end position="368"/>
    </location>
</feature>
<keyword evidence="3 6" id="KW-0812">Transmembrane</keyword>
<dbReference type="GO" id="GO:0005886">
    <property type="term" value="C:plasma membrane"/>
    <property type="evidence" value="ECO:0007669"/>
    <property type="project" value="UniProtKB-SubCell"/>
</dbReference>
<feature type="transmembrane region" description="Helical" evidence="6">
    <location>
        <begin position="177"/>
        <end position="201"/>
    </location>
</feature>
<dbReference type="PANTHER" id="PTHR32196">
    <property type="entry name" value="ABC TRANSPORTER PERMEASE PROTEIN YPHD-RELATED-RELATED"/>
    <property type="match status" value="1"/>
</dbReference>
<dbReference type="Pfam" id="PF02653">
    <property type="entry name" value="BPD_transp_2"/>
    <property type="match status" value="1"/>
</dbReference>
<sequence length="410" mass="42784">MTSIKSSKSRLETAWRCFWLRRISSKFSASVTVSWSCTKAKSSVICAATSFPNTTLPCSQRAGSWSLMSTHTSRTASARTIDPPGPRRRLAGRIYEGTRVYIGIGVMLVALVGYLAITQPTFATPQNLIAILETNSVLLLVAVGLTFVLLTGGFDLSVGGMLALSGILVAKLIESGVNFYVAAILVIIAAAILGGVLNGLLIGKLGLSFFVVTLGTMSLFRGAGQVITEGHGLSLYQVEASRIIGSGRFLGVPWLVIIALSVLVLAILVTRYTGFGRMLYAVGGNAEAARLSGIKVWLVRAVAYAICAGLCGLAGVLESSRLASASPTAATGMELVAAAAVLLGGTSFAGGAGSMVGTLLGALFLGIISNGMTISQISSFWQSVVTGSVLLAAVLLDWFRMRRDKRMSGT</sequence>
<evidence type="ECO:0000256" key="6">
    <source>
        <dbReference type="SAM" id="Phobius"/>
    </source>
</evidence>
<dbReference type="AlphaFoldDB" id="A0A4R8V2Z9"/>
<evidence type="ECO:0000256" key="4">
    <source>
        <dbReference type="ARBA" id="ARBA00022989"/>
    </source>
</evidence>
<keyword evidence="5 6" id="KW-0472">Membrane</keyword>
<feature type="transmembrane region" description="Helical" evidence="6">
    <location>
        <begin position="137"/>
        <end position="170"/>
    </location>
</feature>
<reference evidence="7 8" key="1">
    <citation type="submission" date="2019-03" db="EMBL/GenBank/DDBJ databases">
        <title>Genomics of glacier-inhabiting Cryobacterium strains.</title>
        <authorList>
            <person name="Liu Q."/>
            <person name="Xin Y.-H."/>
        </authorList>
    </citation>
    <scope>NUCLEOTIDE SEQUENCE [LARGE SCALE GENOMIC DNA]</scope>
    <source>
        <strain evidence="7 8">HLT2-23</strain>
    </source>
</reference>
<evidence type="ECO:0000313" key="8">
    <source>
        <dbReference type="Proteomes" id="UP000298173"/>
    </source>
</evidence>
<keyword evidence="2" id="KW-1003">Cell membrane</keyword>